<dbReference type="KEGG" id="cme:CYME_CMT010C"/>
<feature type="domain" description="Reverse transcriptase" evidence="1">
    <location>
        <begin position="149"/>
        <end position="436"/>
    </location>
</feature>
<dbReference type="Pfam" id="PF00078">
    <property type="entry name" value="RVT_1"/>
    <property type="match status" value="1"/>
</dbReference>
<name>M1VM81_CYAM1</name>
<accession>M1VM81</accession>
<dbReference type="InterPro" id="IPR000477">
    <property type="entry name" value="RT_dom"/>
</dbReference>
<dbReference type="HOGENOM" id="CLU_034416_0_0_1"/>
<dbReference type="eggNOG" id="KOG1075">
    <property type="taxonomic scope" value="Eukaryota"/>
</dbReference>
<dbReference type="AlphaFoldDB" id="M1VM81"/>
<gene>
    <name evidence="2" type="ORF">CYME_CMT010C</name>
</gene>
<reference evidence="2 3" key="2">
    <citation type="journal article" date="2007" name="BMC Biol.">
        <title>A 100%-complete sequence reveals unusually simple genomic features in the hot-spring red alga Cyanidioschyzon merolae.</title>
        <authorList>
            <person name="Nozaki H."/>
            <person name="Takano H."/>
            <person name="Misumi O."/>
            <person name="Terasawa K."/>
            <person name="Matsuzaki M."/>
            <person name="Maruyama S."/>
            <person name="Nishida K."/>
            <person name="Yagisawa F."/>
            <person name="Yoshida Y."/>
            <person name="Fujiwara T."/>
            <person name="Takio S."/>
            <person name="Tamura K."/>
            <person name="Chung S.J."/>
            <person name="Nakamura S."/>
            <person name="Kuroiwa H."/>
            <person name="Tanaka K."/>
            <person name="Sato N."/>
            <person name="Kuroiwa T."/>
        </authorList>
    </citation>
    <scope>NUCLEOTIDE SEQUENCE [LARGE SCALE GENOMIC DNA]</scope>
    <source>
        <strain evidence="2 3">10D</strain>
    </source>
</reference>
<dbReference type="PANTHER" id="PTHR47027:SF20">
    <property type="entry name" value="REVERSE TRANSCRIPTASE-LIKE PROTEIN WITH RNA-DIRECTED DNA POLYMERASE DOMAIN"/>
    <property type="match status" value="1"/>
</dbReference>
<protein>
    <submittedName>
        <fullName evidence="2">Retroelement, alive</fullName>
    </submittedName>
</protein>
<dbReference type="CDD" id="cd01650">
    <property type="entry name" value="RT_nLTR_like"/>
    <property type="match status" value="1"/>
</dbReference>
<evidence type="ECO:0000313" key="2">
    <source>
        <dbReference type="EMBL" id="BAM83048.1"/>
    </source>
</evidence>
<dbReference type="EMBL" id="AP006502">
    <property type="protein sequence ID" value="BAM83048.1"/>
    <property type="molecule type" value="Genomic_DNA"/>
</dbReference>
<dbReference type="Proteomes" id="UP000007014">
    <property type="component" value="Chromosome 20"/>
</dbReference>
<dbReference type="RefSeq" id="XP_005539084.1">
    <property type="nucleotide sequence ID" value="XM_005539027.1"/>
</dbReference>
<organism evidence="2 3">
    <name type="scientific">Cyanidioschyzon merolae (strain NIES-3377 / 10D)</name>
    <name type="common">Unicellular red alga</name>
    <dbReference type="NCBI Taxonomy" id="280699"/>
    <lineage>
        <taxon>Eukaryota</taxon>
        <taxon>Rhodophyta</taxon>
        <taxon>Bangiophyceae</taxon>
        <taxon>Cyanidiales</taxon>
        <taxon>Cyanidiaceae</taxon>
        <taxon>Cyanidioschyzon</taxon>
    </lineage>
</organism>
<proteinExistence type="predicted"/>
<reference evidence="2 3" key="1">
    <citation type="journal article" date="2004" name="Nature">
        <title>Genome sequence of the ultrasmall unicellular red alga Cyanidioschyzon merolae 10D.</title>
        <authorList>
            <person name="Matsuzaki M."/>
            <person name="Misumi O."/>
            <person name="Shin-i T."/>
            <person name="Maruyama S."/>
            <person name="Takahara M."/>
            <person name="Miyagishima S."/>
            <person name="Mori T."/>
            <person name="Nishida K."/>
            <person name="Yagisawa F."/>
            <person name="Nishida K."/>
            <person name="Yoshida Y."/>
            <person name="Nishimura Y."/>
            <person name="Nakao S."/>
            <person name="Kobayashi T."/>
            <person name="Momoyama Y."/>
            <person name="Higashiyama T."/>
            <person name="Minoda A."/>
            <person name="Sano M."/>
            <person name="Nomoto H."/>
            <person name="Oishi K."/>
            <person name="Hayashi H."/>
            <person name="Ohta F."/>
            <person name="Nishizaka S."/>
            <person name="Haga S."/>
            <person name="Miura S."/>
            <person name="Morishita T."/>
            <person name="Kabeya Y."/>
            <person name="Terasawa K."/>
            <person name="Suzuki Y."/>
            <person name="Ishii Y."/>
            <person name="Asakawa S."/>
            <person name="Takano H."/>
            <person name="Ohta N."/>
            <person name="Kuroiwa H."/>
            <person name="Tanaka K."/>
            <person name="Shimizu N."/>
            <person name="Sugano S."/>
            <person name="Sato N."/>
            <person name="Nozaki H."/>
            <person name="Ogasawara N."/>
            <person name="Kohara Y."/>
            <person name="Kuroiwa T."/>
        </authorList>
    </citation>
    <scope>NUCLEOTIDE SEQUENCE [LARGE SCALE GENOMIC DNA]</scope>
    <source>
        <strain evidence="2 3">10D</strain>
    </source>
</reference>
<dbReference type="OrthoDB" id="5534248at2759"/>
<dbReference type="InterPro" id="IPR043502">
    <property type="entry name" value="DNA/RNA_pol_sf"/>
</dbReference>
<dbReference type="GeneID" id="16997912"/>
<sequence>MLESTNEDETWRYIRSRLDPPKKCLGLTPIVYEEALRTESASVNEAWTDHGTELHEDATGHCRNRIYWHQYAAKLQRLDPVPEWNDPIFWPESVRTLLCSSNRKTPGFNGIPAEWMKLVTPKDETTGTPSIPDEPDTILGKRLLELIQRMFEEAYIPDVRRTAEVVPILKKDSPTDMNDYQTMRLIPSIMKLLCAIPTNRIQRGLQERKFFAPEQAGFRSREECMSHALTHIEVAQRRSIGGQQPTYVCFIDFQKAFETAPHEAPFLKMERAGVSEKCLAFFSALYADSWMRIRLGDGSKTPSIRIRRGLRQGEPASTLLFSIFINDLLNNRRQFVVEVPWIDCGEPGKEPSHRNRLAGLLFADDVVLLAPAPETLAASMEQVSAWADRWEMSIGASKCGVMVIHGDSQSIRNRSWRLQNQEIPIVEKYRYLGVCLTPTLDEKAHVDEMIAKMHRGTAIARPFLSDPSIPLAIRTRALRMCIIQPATWGAGWCGMKHTNASRLQTAANRAMRLVVVVGCSMQSRATNPLALGLELQIPSTEAIAAGCRACMRAKGPTMRTSLSRIFMQTPTHR</sequence>
<dbReference type="Gramene" id="CMT010CT">
    <property type="protein sequence ID" value="CMT010CT"/>
    <property type="gene ID" value="CMT010C"/>
</dbReference>
<keyword evidence="3" id="KW-1185">Reference proteome</keyword>
<evidence type="ECO:0000313" key="3">
    <source>
        <dbReference type="Proteomes" id="UP000007014"/>
    </source>
</evidence>
<dbReference type="OMA" id="IRNANIM"/>
<evidence type="ECO:0000259" key="1">
    <source>
        <dbReference type="PROSITE" id="PS50878"/>
    </source>
</evidence>
<dbReference type="PROSITE" id="PS50878">
    <property type="entry name" value="RT_POL"/>
    <property type="match status" value="1"/>
</dbReference>
<dbReference type="SUPFAM" id="SSF56672">
    <property type="entry name" value="DNA/RNA polymerases"/>
    <property type="match status" value="1"/>
</dbReference>
<dbReference type="PANTHER" id="PTHR47027">
    <property type="entry name" value="REVERSE TRANSCRIPTASE DOMAIN-CONTAINING PROTEIN"/>
    <property type="match status" value="1"/>
</dbReference>